<dbReference type="Proteomes" id="UP000274429">
    <property type="component" value="Unassembled WGS sequence"/>
</dbReference>
<keyword evidence="4 6" id="KW-0648">Protein biosynthesis</keyword>
<dbReference type="Pfam" id="PF09334">
    <property type="entry name" value="tRNA-synt_1g"/>
    <property type="match status" value="1"/>
</dbReference>
<dbReference type="OrthoDB" id="5844513at2759"/>
<dbReference type="GO" id="GO:0005524">
    <property type="term" value="F:ATP binding"/>
    <property type="evidence" value="ECO:0007669"/>
    <property type="project" value="UniProtKB-KW"/>
</dbReference>
<keyword evidence="3 6" id="KW-0067">ATP-binding</keyword>
<evidence type="ECO:0000313" key="9">
    <source>
        <dbReference type="Proteomes" id="UP000274429"/>
    </source>
</evidence>
<dbReference type="AlphaFoldDB" id="A0A0R3XAS3"/>
<protein>
    <submittedName>
        <fullName evidence="10">tRNA-synt_1g domain-containing protein</fullName>
    </submittedName>
</protein>
<dbReference type="Gene3D" id="3.40.50.620">
    <property type="entry name" value="HUPs"/>
    <property type="match status" value="1"/>
</dbReference>
<evidence type="ECO:0000256" key="5">
    <source>
        <dbReference type="ARBA" id="ARBA00023146"/>
    </source>
</evidence>
<dbReference type="SUPFAM" id="SSF52374">
    <property type="entry name" value="Nucleotidylyl transferase"/>
    <property type="match status" value="1"/>
</dbReference>
<evidence type="ECO:0000256" key="3">
    <source>
        <dbReference type="ARBA" id="ARBA00022840"/>
    </source>
</evidence>
<comment type="similarity">
    <text evidence="6">Belongs to the class-I aminoacyl-tRNA synthetase family.</text>
</comment>
<evidence type="ECO:0000256" key="4">
    <source>
        <dbReference type="ARBA" id="ARBA00022917"/>
    </source>
</evidence>
<dbReference type="EMBL" id="UYWX01021965">
    <property type="protein sequence ID" value="VDM35613.1"/>
    <property type="molecule type" value="Genomic_DNA"/>
</dbReference>
<proteinExistence type="inferred from homology"/>
<dbReference type="Gene3D" id="2.170.220.10">
    <property type="match status" value="1"/>
</dbReference>
<dbReference type="PRINTS" id="PR01041">
    <property type="entry name" value="TRNASYNTHMET"/>
</dbReference>
<dbReference type="InterPro" id="IPR033911">
    <property type="entry name" value="MetRS_core"/>
</dbReference>
<evidence type="ECO:0000313" key="8">
    <source>
        <dbReference type="EMBL" id="VDM35613.1"/>
    </source>
</evidence>
<keyword evidence="1 6" id="KW-0436">Ligase</keyword>
<dbReference type="InterPro" id="IPR015413">
    <property type="entry name" value="Methionyl/Leucyl_tRNA_Synth"/>
</dbReference>
<dbReference type="PANTHER" id="PTHR43326">
    <property type="entry name" value="METHIONYL-TRNA SYNTHETASE"/>
    <property type="match status" value="1"/>
</dbReference>
<dbReference type="InterPro" id="IPR023457">
    <property type="entry name" value="Met-tRNA_synth_2"/>
</dbReference>
<dbReference type="PANTHER" id="PTHR43326:SF1">
    <property type="entry name" value="METHIONINE--TRNA LIGASE, MITOCHONDRIAL"/>
    <property type="match status" value="1"/>
</dbReference>
<name>A0A0R3XAS3_HYDTA</name>
<organism evidence="10">
    <name type="scientific">Hydatigena taeniaeformis</name>
    <name type="common">Feline tapeworm</name>
    <name type="synonym">Taenia taeniaeformis</name>
    <dbReference type="NCBI Taxonomy" id="6205"/>
    <lineage>
        <taxon>Eukaryota</taxon>
        <taxon>Metazoa</taxon>
        <taxon>Spiralia</taxon>
        <taxon>Lophotrochozoa</taxon>
        <taxon>Platyhelminthes</taxon>
        <taxon>Cestoda</taxon>
        <taxon>Eucestoda</taxon>
        <taxon>Cyclophyllidea</taxon>
        <taxon>Taeniidae</taxon>
        <taxon>Hydatigera</taxon>
    </lineage>
</organism>
<dbReference type="GO" id="GO:0006431">
    <property type="term" value="P:methionyl-tRNA aminoacylation"/>
    <property type="evidence" value="ECO:0007669"/>
    <property type="project" value="InterPro"/>
</dbReference>
<feature type="domain" description="Methionyl/Leucyl tRNA synthetase" evidence="7">
    <location>
        <begin position="61"/>
        <end position="292"/>
    </location>
</feature>
<reference evidence="10" key="1">
    <citation type="submission" date="2017-02" db="UniProtKB">
        <authorList>
            <consortium name="WormBaseParasite"/>
        </authorList>
    </citation>
    <scope>IDENTIFICATION</scope>
</reference>
<keyword evidence="5 6" id="KW-0030">Aminoacyl-tRNA synthetase</keyword>
<evidence type="ECO:0000256" key="6">
    <source>
        <dbReference type="RuleBase" id="RU363039"/>
    </source>
</evidence>
<evidence type="ECO:0000256" key="1">
    <source>
        <dbReference type="ARBA" id="ARBA00022598"/>
    </source>
</evidence>
<accession>A0A0R3XAS3</accession>
<evidence type="ECO:0000256" key="2">
    <source>
        <dbReference type="ARBA" id="ARBA00022741"/>
    </source>
</evidence>
<evidence type="ECO:0000313" key="10">
    <source>
        <dbReference type="WBParaSite" id="TTAC_0001065001-mRNA-1"/>
    </source>
</evidence>
<dbReference type="WBParaSite" id="TTAC_0001065001-mRNA-1">
    <property type="protein sequence ID" value="TTAC_0001065001-mRNA-1"/>
    <property type="gene ID" value="TTAC_0001065001"/>
</dbReference>
<dbReference type="GO" id="GO:0004825">
    <property type="term" value="F:methionine-tRNA ligase activity"/>
    <property type="evidence" value="ECO:0007669"/>
    <property type="project" value="InterPro"/>
</dbReference>
<reference evidence="8 9" key="2">
    <citation type="submission" date="2018-11" db="EMBL/GenBank/DDBJ databases">
        <authorList>
            <consortium name="Pathogen Informatics"/>
        </authorList>
    </citation>
    <scope>NUCLEOTIDE SEQUENCE [LARGE SCALE GENOMIC DNA]</scope>
</reference>
<dbReference type="STRING" id="6205.A0A0R3XAS3"/>
<dbReference type="InterPro" id="IPR014729">
    <property type="entry name" value="Rossmann-like_a/b/a_fold"/>
</dbReference>
<keyword evidence="2 6" id="KW-0547">Nucleotide-binding</keyword>
<keyword evidence="9" id="KW-1185">Reference proteome</keyword>
<sequence>MFDLEPHIGHAYTLCMADAWSRFSAMRHHPSLQAFPPQRVFLRPPSSQTGFLCTGVDEHGSKDLCEKLNISTGAFTRTTSEVHKRTVYEAWRYLERSGFLYWSTFAGWYSISDETFYADWEVVDSPSLSGTKVAKTTHSEVNWVEEETCRFCLSPLKAKIHAWLDSGVLPHQSPEHDGLLALTHSSLDLLQDPSVSRPSARVPWGIPVPGRPDQTIYVWFDALMNYLTAGKVFLNSAVNKQAVWPPDCQFIGKDILRFHAILWPAILLALGLSLPKKIIPHAHILVEGTKASLDAPHSYHSCDS</sequence>
<evidence type="ECO:0000259" key="7">
    <source>
        <dbReference type="Pfam" id="PF09334"/>
    </source>
</evidence>
<gene>
    <name evidence="8" type="ORF">TTAC_LOCUS10633</name>
</gene>